<dbReference type="PANTHER" id="PTHR48111:SF22">
    <property type="entry name" value="REGULATOR OF RPOS"/>
    <property type="match status" value="1"/>
</dbReference>
<dbReference type="CDD" id="cd17574">
    <property type="entry name" value="REC_OmpR"/>
    <property type="match status" value="1"/>
</dbReference>
<evidence type="ECO:0000256" key="7">
    <source>
        <dbReference type="PROSITE-ProRule" id="PRU00169"/>
    </source>
</evidence>
<name>A0A4R6BGH9_9STAP</name>
<dbReference type="GO" id="GO:0000976">
    <property type="term" value="F:transcription cis-regulatory region binding"/>
    <property type="evidence" value="ECO:0007669"/>
    <property type="project" value="TreeGrafter"/>
</dbReference>
<organism evidence="11 12">
    <name type="scientific">Macrococcus brunensis</name>
    <dbReference type="NCBI Taxonomy" id="198483"/>
    <lineage>
        <taxon>Bacteria</taxon>
        <taxon>Bacillati</taxon>
        <taxon>Bacillota</taxon>
        <taxon>Bacilli</taxon>
        <taxon>Bacillales</taxon>
        <taxon>Staphylococcaceae</taxon>
        <taxon>Macrococcus</taxon>
    </lineage>
</organism>
<evidence type="ECO:0000256" key="8">
    <source>
        <dbReference type="PROSITE-ProRule" id="PRU01091"/>
    </source>
</evidence>
<dbReference type="GO" id="GO:0005829">
    <property type="term" value="C:cytosol"/>
    <property type="evidence" value="ECO:0007669"/>
    <property type="project" value="TreeGrafter"/>
</dbReference>
<dbReference type="PROSITE" id="PS51755">
    <property type="entry name" value="OMPR_PHOB"/>
    <property type="match status" value="1"/>
</dbReference>
<protein>
    <recommendedName>
        <fullName evidence="6">Response regulator ArlR</fullName>
    </recommendedName>
</protein>
<evidence type="ECO:0000256" key="1">
    <source>
        <dbReference type="ARBA" id="ARBA00022553"/>
    </source>
</evidence>
<evidence type="ECO:0000256" key="2">
    <source>
        <dbReference type="ARBA" id="ARBA00023012"/>
    </source>
</evidence>
<reference evidence="11 12" key="1">
    <citation type="submission" date="2019-01" db="EMBL/GenBank/DDBJ databases">
        <title>Draft genome sequences of the type strains of six Macrococcus species.</title>
        <authorList>
            <person name="Mazhar S."/>
            <person name="Altermann E."/>
            <person name="Hill C."/>
            <person name="Mcauliffe O."/>
        </authorList>
    </citation>
    <scope>NUCLEOTIDE SEQUENCE [LARGE SCALE GENOMIC DNA]</scope>
    <source>
        <strain evidence="11 12">CCM4811</strain>
    </source>
</reference>
<dbReference type="PANTHER" id="PTHR48111">
    <property type="entry name" value="REGULATOR OF RPOS"/>
    <property type="match status" value="1"/>
</dbReference>
<dbReference type="Gene3D" id="3.40.50.2300">
    <property type="match status" value="1"/>
</dbReference>
<keyword evidence="5" id="KW-0804">Transcription</keyword>
<evidence type="ECO:0000313" key="11">
    <source>
        <dbReference type="EMBL" id="TDL98942.1"/>
    </source>
</evidence>
<feature type="modified residue" description="4-aspartylphosphate" evidence="7">
    <location>
        <position position="51"/>
    </location>
</feature>
<dbReference type="InterPro" id="IPR016032">
    <property type="entry name" value="Sig_transdc_resp-reg_C-effctor"/>
</dbReference>
<dbReference type="SUPFAM" id="SSF46894">
    <property type="entry name" value="C-terminal effector domain of the bipartite response regulators"/>
    <property type="match status" value="1"/>
</dbReference>
<keyword evidence="2" id="KW-0902">Two-component regulatory system</keyword>
<dbReference type="SMART" id="SM00862">
    <property type="entry name" value="Trans_reg_C"/>
    <property type="match status" value="1"/>
</dbReference>
<dbReference type="Proteomes" id="UP000295310">
    <property type="component" value="Unassembled WGS sequence"/>
</dbReference>
<evidence type="ECO:0000259" key="10">
    <source>
        <dbReference type="PROSITE" id="PS51755"/>
    </source>
</evidence>
<dbReference type="InterPro" id="IPR011006">
    <property type="entry name" value="CheY-like_superfamily"/>
</dbReference>
<feature type="domain" description="Response regulatory" evidence="9">
    <location>
        <begin position="2"/>
        <end position="116"/>
    </location>
</feature>
<dbReference type="Gene3D" id="6.10.250.690">
    <property type="match status" value="1"/>
</dbReference>
<dbReference type="AlphaFoldDB" id="A0A4R6BGH9"/>
<evidence type="ECO:0000313" key="12">
    <source>
        <dbReference type="Proteomes" id="UP000295310"/>
    </source>
</evidence>
<dbReference type="GO" id="GO:0006355">
    <property type="term" value="P:regulation of DNA-templated transcription"/>
    <property type="evidence" value="ECO:0007669"/>
    <property type="project" value="InterPro"/>
</dbReference>
<evidence type="ECO:0000259" key="9">
    <source>
        <dbReference type="PROSITE" id="PS50110"/>
    </source>
</evidence>
<accession>A0A4R6BGH9</accession>
<dbReference type="SUPFAM" id="SSF52172">
    <property type="entry name" value="CheY-like"/>
    <property type="match status" value="1"/>
</dbReference>
<gene>
    <name evidence="11" type="ORF">ERX27_00435</name>
</gene>
<dbReference type="GO" id="GO:0032993">
    <property type="term" value="C:protein-DNA complex"/>
    <property type="evidence" value="ECO:0007669"/>
    <property type="project" value="TreeGrafter"/>
</dbReference>
<dbReference type="Gene3D" id="1.10.10.10">
    <property type="entry name" value="Winged helix-like DNA-binding domain superfamily/Winged helix DNA-binding domain"/>
    <property type="match status" value="1"/>
</dbReference>
<feature type="domain" description="OmpR/PhoB-type" evidence="10">
    <location>
        <begin position="124"/>
        <end position="218"/>
    </location>
</feature>
<dbReference type="InterPro" id="IPR036388">
    <property type="entry name" value="WH-like_DNA-bd_sf"/>
</dbReference>
<evidence type="ECO:0000256" key="4">
    <source>
        <dbReference type="ARBA" id="ARBA00023125"/>
    </source>
</evidence>
<keyword evidence="4 8" id="KW-0238">DNA-binding</keyword>
<keyword evidence="12" id="KW-1185">Reference proteome</keyword>
<evidence type="ECO:0000256" key="6">
    <source>
        <dbReference type="ARBA" id="ARBA00040161"/>
    </source>
</evidence>
<dbReference type="GO" id="GO:0000156">
    <property type="term" value="F:phosphorelay response regulator activity"/>
    <property type="evidence" value="ECO:0007669"/>
    <property type="project" value="TreeGrafter"/>
</dbReference>
<dbReference type="OrthoDB" id="9790442at2"/>
<dbReference type="Pfam" id="PF00072">
    <property type="entry name" value="Response_reg"/>
    <property type="match status" value="1"/>
</dbReference>
<keyword evidence="3" id="KW-0805">Transcription regulation</keyword>
<dbReference type="PROSITE" id="PS50110">
    <property type="entry name" value="RESPONSE_REGULATORY"/>
    <property type="match status" value="1"/>
</dbReference>
<dbReference type="RefSeq" id="WP_133430837.1">
    <property type="nucleotide sequence ID" value="NZ_SCWA01000001.1"/>
</dbReference>
<comment type="caution">
    <text evidence="11">The sequence shown here is derived from an EMBL/GenBank/DDBJ whole genome shotgun (WGS) entry which is preliminary data.</text>
</comment>
<feature type="DNA-binding region" description="OmpR/PhoB-type" evidence="8">
    <location>
        <begin position="124"/>
        <end position="218"/>
    </location>
</feature>
<dbReference type="InterPro" id="IPR001789">
    <property type="entry name" value="Sig_transdc_resp-reg_receiver"/>
</dbReference>
<dbReference type="CDD" id="cd00383">
    <property type="entry name" value="trans_reg_C"/>
    <property type="match status" value="1"/>
</dbReference>
<dbReference type="Pfam" id="PF00486">
    <property type="entry name" value="Trans_reg_C"/>
    <property type="match status" value="1"/>
</dbReference>
<evidence type="ECO:0000256" key="3">
    <source>
        <dbReference type="ARBA" id="ARBA00023015"/>
    </source>
</evidence>
<dbReference type="EMBL" id="SCWA01000001">
    <property type="protein sequence ID" value="TDL98942.1"/>
    <property type="molecule type" value="Genomic_DNA"/>
</dbReference>
<dbReference type="InterPro" id="IPR001867">
    <property type="entry name" value="OmpR/PhoB-type_DNA-bd"/>
</dbReference>
<sequence>MNILLIEDDLRLGRMTKMLLEKKHHTVNWQADGADGLEYARAASPDILLIDWVLPTLSGLEIIAELRSERINTPIILLTAKGEIDDKLVGFIQGADDYITKPFDIEELNMRMMALNRRAEKRITSFITFGPLVLNTENGLITLDKQTLTLTHKEHLLLELLLHYQHGTISKELILDKIWQLDGDVSENAIEVLIGRLRKKINPVKIKASRNIGYQLSE</sequence>
<dbReference type="InterPro" id="IPR039420">
    <property type="entry name" value="WalR-like"/>
</dbReference>
<evidence type="ECO:0000256" key="5">
    <source>
        <dbReference type="ARBA" id="ARBA00023163"/>
    </source>
</evidence>
<keyword evidence="1 7" id="KW-0597">Phosphoprotein</keyword>
<dbReference type="SMART" id="SM00448">
    <property type="entry name" value="REC"/>
    <property type="match status" value="1"/>
</dbReference>
<proteinExistence type="predicted"/>